<keyword evidence="3" id="KW-1185">Reference proteome</keyword>
<protein>
    <recommendedName>
        <fullName evidence="1">Heterokaryon incompatibility domain-containing protein</fullName>
    </recommendedName>
</protein>
<organism evidence="2 3">
    <name type="scientific">Parascedosporium putredinis</name>
    <dbReference type="NCBI Taxonomy" id="1442378"/>
    <lineage>
        <taxon>Eukaryota</taxon>
        <taxon>Fungi</taxon>
        <taxon>Dikarya</taxon>
        <taxon>Ascomycota</taxon>
        <taxon>Pezizomycotina</taxon>
        <taxon>Sordariomycetes</taxon>
        <taxon>Hypocreomycetidae</taxon>
        <taxon>Microascales</taxon>
        <taxon>Microascaceae</taxon>
        <taxon>Parascedosporium</taxon>
    </lineage>
</organism>
<dbReference type="PANTHER" id="PTHR33112:SF16">
    <property type="entry name" value="HETEROKARYON INCOMPATIBILITY DOMAIN-CONTAINING PROTEIN"/>
    <property type="match status" value="1"/>
</dbReference>
<reference evidence="2" key="1">
    <citation type="submission" date="2022-11" db="EMBL/GenBank/DDBJ databases">
        <authorList>
            <person name="Scott C."/>
            <person name="Bruce N."/>
        </authorList>
    </citation>
    <scope>NUCLEOTIDE SEQUENCE</scope>
</reference>
<proteinExistence type="predicted"/>
<evidence type="ECO:0000313" key="2">
    <source>
        <dbReference type="EMBL" id="CAI4213521.1"/>
    </source>
</evidence>
<dbReference type="InterPro" id="IPR010730">
    <property type="entry name" value="HET"/>
</dbReference>
<dbReference type="OrthoDB" id="5125733at2759"/>
<name>A0A9P1GZ36_9PEZI</name>
<comment type="caution">
    <text evidence="2">The sequence shown here is derived from an EMBL/GenBank/DDBJ whole genome shotgun (WGS) entry which is preliminary data.</text>
</comment>
<dbReference type="EMBL" id="CALLCH030000008">
    <property type="protein sequence ID" value="CAI4213521.1"/>
    <property type="molecule type" value="Genomic_DNA"/>
</dbReference>
<evidence type="ECO:0000313" key="3">
    <source>
        <dbReference type="Proteomes" id="UP000838763"/>
    </source>
</evidence>
<gene>
    <name evidence="2" type="ORF">PPNO1_LOCUS3269</name>
</gene>
<evidence type="ECO:0000259" key="1">
    <source>
        <dbReference type="Pfam" id="PF06985"/>
    </source>
</evidence>
<dbReference type="Proteomes" id="UP000838763">
    <property type="component" value="Unassembled WGS sequence"/>
</dbReference>
<feature type="domain" description="Heterokaryon incompatibility" evidence="1">
    <location>
        <begin position="164"/>
        <end position="276"/>
    </location>
</feature>
<dbReference type="Pfam" id="PF06985">
    <property type="entry name" value="HET"/>
    <property type="match status" value="1"/>
</dbReference>
<accession>A0A9P1GZ36</accession>
<dbReference type="AlphaFoldDB" id="A0A9P1GZ36"/>
<sequence length="596" mass="66734">MSSESLLEQLCAPCAEINLRFQDKPEWQDGPIREYSNPEELGDAAARACPMCIAIAMSHDATHDFYRVGAYDSHSAIKVFHALQKDELESNIFWECQSRVAGKADQNKPGKSSSISSSLGGFFASEEPDSAKLPTRVIDVCLDGSGPPFLHISLDEEDEPDARYVALSYCWGGPQADCLTNENIDDKCKDIRLQNLGKTIQDAIEITRKLGIRFIWVDSQCIIQDSRTDWQIESSRMGSIYHNAEITLQASRAPNSNAGCLLPRKLPTSPRSHFDSQASPDPLDDRGWTLQEGLLARRIISLKSRHITWECGLAFKSESGAPLHSQGSFLGLPKPILTRRKNDQVAEALSNQLGERLQPVLTWEFIVREFTNRRLSFPTDKLPAIAGIARHLEKTRPGDSYLAGMWKSDMPWSLLWGPDQSSTRPAEYRAPSWSWASLDGSISCFGDTMGWWDEEPQAHCVVEDASVTPKGLDEFGEVFDGYLTVRGALKEAWWMACPGHHDIKDKLVYIFEEPKVPDPTDHVFSRKLGLLALDLQEPDMQWNTPVPVWCLRVTATDAVALVKKKEGTYRRVGICCVDDHKTSWFEGTHPTQITVV</sequence>
<dbReference type="PANTHER" id="PTHR33112">
    <property type="entry name" value="DOMAIN PROTEIN, PUTATIVE-RELATED"/>
    <property type="match status" value="1"/>
</dbReference>